<feature type="region of interest" description="Disordered" evidence="1">
    <location>
        <begin position="343"/>
        <end position="386"/>
    </location>
</feature>
<dbReference type="SUPFAM" id="SSF49899">
    <property type="entry name" value="Concanavalin A-like lectins/glucanases"/>
    <property type="match status" value="1"/>
</dbReference>
<dbReference type="InterPro" id="IPR013320">
    <property type="entry name" value="ConA-like_dom_sf"/>
</dbReference>
<name>L1ILB9_GUITC</name>
<evidence type="ECO:0000313" key="2">
    <source>
        <dbReference type="EMBL" id="EKX37041.1"/>
    </source>
</evidence>
<reference evidence="3" key="3">
    <citation type="submission" date="2016-03" db="UniProtKB">
        <authorList>
            <consortium name="EnsemblProtists"/>
        </authorList>
    </citation>
    <scope>IDENTIFICATION</scope>
</reference>
<dbReference type="HOGENOM" id="CLU_573002_0_0_1"/>
<evidence type="ECO:0000313" key="4">
    <source>
        <dbReference type="Proteomes" id="UP000011087"/>
    </source>
</evidence>
<dbReference type="RefSeq" id="XP_005824021.1">
    <property type="nucleotide sequence ID" value="XM_005823964.1"/>
</dbReference>
<organism evidence="2">
    <name type="scientific">Guillardia theta (strain CCMP2712)</name>
    <name type="common">Cryptophyte</name>
    <dbReference type="NCBI Taxonomy" id="905079"/>
    <lineage>
        <taxon>Eukaryota</taxon>
        <taxon>Cryptophyceae</taxon>
        <taxon>Pyrenomonadales</taxon>
        <taxon>Geminigeraceae</taxon>
        <taxon>Guillardia</taxon>
    </lineage>
</organism>
<feature type="compositionally biased region" description="Low complexity" evidence="1">
    <location>
        <begin position="343"/>
        <end position="381"/>
    </location>
</feature>
<dbReference type="AlphaFoldDB" id="L1ILB9"/>
<dbReference type="Proteomes" id="UP000011087">
    <property type="component" value="Unassembled WGS sequence"/>
</dbReference>
<dbReference type="GeneID" id="17293770"/>
<sequence length="477" mass="52597">MGISNDVLSSIKIPSGLQVELFEHEYKGRTLTLTSDVLCLVDYNFNDITTSFIITALSPPTTQPQTTTALRTTTTPAPTTTAGLISTPPPLSFNWSAHHREIFQPLVWYTFDDPNDLGKDSSGNGYNATNHGATHDSAANCKRGQGCVHFSASGAQQYMTMDSRLDLGSIQQTSGITVSFWGYMSAGSGSYARFFDFGGGQSNNNWLVAVPEPATDQRLFQVHSYHGASNVIVDSYYNYMISIWHQFVISIYPDDGSALANKWFIWVDNVLVCDACETDRLYSVSNVAQRGWYLARSHWSGDGKTDGGLDDFRVYDGVLTPSQVAQLYTDSVTVACSPPATTSIPTTTTPFPTTTTPFPTTTTSFPTTTSMPTTTPAGASPLESGPEEPMQVWAVYPAYITCRMLYTWDQVNQGQRARVKSFRSGGLGNLMIARKYEVWVCSYQDECAKPGNAFCYVYDEQRKLFLPWGLQEDLMLS</sequence>
<dbReference type="PaxDb" id="55529-EKX37041"/>
<dbReference type="KEGG" id="gtt:GUITHDRAFT_116768"/>
<dbReference type="OrthoDB" id="551454at2759"/>
<keyword evidence="4" id="KW-1185">Reference proteome</keyword>
<dbReference type="EnsemblProtists" id="EKX37041">
    <property type="protein sequence ID" value="EKX37041"/>
    <property type="gene ID" value="GUITHDRAFT_116768"/>
</dbReference>
<dbReference type="Pfam" id="PF13385">
    <property type="entry name" value="Laminin_G_3"/>
    <property type="match status" value="1"/>
</dbReference>
<dbReference type="EMBL" id="JH993064">
    <property type="protein sequence ID" value="EKX37041.1"/>
    <property type="molecule type" value="Genomic_DNA"/>
</dbReference>
<reference evidence="2 4" key="1">
    <citation type="journal article" date="2012" name="Nature">
        <title>Algal genomes reveal evolutionary mosaicism and the fate of nucleomorphs.</title>
        <authorList>
            <consortium name="DOE Joint Genome Institute"/>
            <person name="Curtis B.A."/>
            <person name="Tanifuji G."/>
            <person name="Burki F."/>
            <person name="Gruber A."/>
            <person name="Irimia M."/>
            <person name="Maruyama S."/>
            <person name="Arias M.C."/>
            <person name="Ball S.G."/>
            <person name="Gile G.H."/>
            <person name="Hirakawa Y."/>
            <person name="Hopkins J.F."/>
            <person name="Kuo A."/>
            <person name="Rensing S.A."/>
            <person name="Schmutz J."/>
            <person name="Symeonidi A."/>
            <person name="Elias M."/>
            <person name="Eveleigh R.J."/>
            <person name="Herman E.K."/>
            <person name="Klute M.J."/>
            <person name="Nakayama T."/>
            <person name="Obornik M."/>
            <person name="Reyes-Prieto A."/>
            <person name="Armbrust E.V."/>
            <person name="Aves S.J."/>
            <person name="Beiko R.G."/>
            <person name="Coutinho P."/>
            <person name="Dacks J.B."/>
            <person name="Durnford D.G."/>
            <person name="Fast N.M."/>
            <person name="Green B.R."/>
            <person name="Grisdale C.J."/>
            <person name="Hempel F."/>
            <person name="Henrissat B."/>
            <person name="Hoppner M.P."/>
            <person name="Ishida K."/>
            <person name="Kim E."/>
            <person name="Koreny L."/>
            <person name="Kroth P.G."/>
            <person name="Liu Y."/>
            <person name="Malik S.B."/>
            <person name="Maier U.G."/>
            <person name="McRose D."/>
            <person name="Mock T."/>
            <person name="Neilson J.A."/>
            <person name="Onodera N.T."/>
            <person name="Poole A.M."/>
            <person name="Pritham E.J."/>
            <person name="Richards T.A."/>
            <person name="Rocap G."/>
            <person name="Roy S.W."/>
            <person name="Sarai C."/>
            <person name="Schaack S."/>
            <person name="Shirato S."/>
            <person name="Slamovits C.H."/>
            <person name="Spencer D.F."/>
            <person name="Suzuki S."/>
            <person name="Worden A.Z."/>
            <person name="Zauner S."/>
            <person name="Barry K."/>
            <person name="Bell C."/>
            <person name="Bharti A.K."/>
            <person name="Crow J.A."/>
            <person name="Grimwood J."/>
            <person name="Kramer R."/>
            <person name="Lindquist E."/>
            <person name="Lucas S."/>
            <person name="Salamov A."/>
            <person name="McFadden G.I."/>
            <person name="Lane C.E."/>
            <person name="Keeling P.J."/>
            <person name="Gray M.W."/>
            <person name="Grigoriev I.V."/>
            <person name="Archibald J.M."/>
        </authorList>
    </citation>
    <scope>NUCLEOTIDE SEQUENCE</scope>
    <source>
        <strain evidence="2 4">CCMP2712</strain>
    </source>
</reference>
<dbReference type="Gene3D" id="2.60.20.10">
    <property type="entry name" value="Crystallins"/>
    <property type="match status" value="1"/>
</dbReference>
<protein>
    <submittedName>
        <fullName evidence="2 3">Uncharacterized protein</fullName>
    </submittedName>
</protein>
<dbReference type="Gene3D" id="2.60.120.200">
    <property type="match status" value="1"/>
</dbReference>
<dbReference type="InterPro" id="IPR011024">
    <property type="entry name" value="G_crystallin-like"/>
</dbReference>
<gene>
    <name evidence="2" type="ORF">GUITHDRAFT_116768</name>
</gene>
<accession>L1ILB9</accession>
<feature type="compositionally biased region" description="Low complexity" evidence="1">
    <location>
        <begin position="63"/>
        <end position="82"/>
    </location>
</feature>
<evidence type="ECO:0000256" key="1">
    <source>
        <dbReference type="SAM" id="MobiDB-lite"/>
    </source>
</evidence>
<proteinExistence type="predicted"/>
<evidence type="ECO:0000313" key="3">
    <source>
        <dbReference type="EnsemblProtists" id="EKX37041"/>
    </source>
</evidence>
<dbReference type="SUPFAM" id="SSF49695">
    <property type="entry name" value="gamma-Crystallin-like"/>
    <property type="match status" value="1"/>
</dbReference>
<reference evidence="4" key="2">
    <citation type="submission" date="2012-11" db="EMBL/GenBank/DDBJ databases">
        <authorList>
            <person name="Kuo A."/>
            <person name="Curtis B.A."/>
            <person name="Tanifuji G."/>
            <person name="Burki F."/>
            <person name="Gruber A."/>
            <person name="Irimia M."/>
            <person name="Maruyama S."/>
            <person name="Arias M.C."/>
            <person name="Ball S.G."/>
            <person name="Gile G.H."/>
            <person name="Hirakawa Y."/>
            <person name="Hopkins J.F."/>
            <person name="Rensing S.A."/>
            <person name="Schmutz J."/>
            <person name="Symeonidi A."/>
            <person name="Elias M."/>
            <person name="Eveleigh R.J."/>
            <person name="Herman E.K."/>
            <person name="Klute M.J."/>
            <person name="Nakayama T."/>
            <person name="Obornik M."/>
            <person name="Reyes-Prieto A."/>
            <person name="Armbrust E.V."/>
            <person name="Aves S.J."/>
            <person name="Beiko R.G."/>
            <person name="Coutinho P."/>
            <person name="Dacks J.B."/>
            <person name="Durnford D.G."/>
            <person name="Fast N.M."/>
            <person name="Green B.R."/>
            <person name="Grisdale C."/>
            <person name="Hempe F."/>
            <person name="Henrissat B."/>
            <person name="Hoppner M.P."/>
            <person name="Ishida K.-I."/>
            <person name="Kim E."/>
            <person name="Koreny L."/>
            <person name="Kroth P.G."/>
            <person name="Liu Y."/>
            <person name="Malik S.-B."/>
            <person name="Maier U.G."/>
            <person name="McRose D."/>
            <person name="Mock T."/>
            <person name="Neilson J.A."/>
            <person name="Onodera N.T."/>
            <person name="Poole A.M."/>
            <person name="Pritham E.J."/>
            <person name="Richards T.A."/>
            <person name="Rocap G."/>
            <person name="Roy S.W."/>
            <person name="Sarai C."/>
            <person name="Schaack S."/>
            <person name="Shirato S."/>
            <person name="Slamovits C.H."/>
            <person name="Spencer D.F."/>
            <person name="Suzuki S."/>
            <person name="Worden A.Z."/>
            <person name="Zauner S."/>
            <person name="Barry K."/>
            <person name="Bell C."/>
            <person name="Bharti A.K."/>
            <person name="Crow J.A."/>
            <person name="Grimwood J."/>
            <person name="Kramer R."/>
            <person name="Lindquist E."/>
            <person name="Lucas S."/>
            <person name="Salamov A."/>
            <person name="McFadden G.I."/>
            <person name="Lane C.E."/>
            <person name="Keeling P.J."/>
            <person name="Gray M.W."/>
            <person name="Grigoriev I.V."/>
            <person name="Archibald J.M."/>
        </authorList>
    </citation>
    <scope>NUCLEOTIDE SEQUENCE</scope>
    <source>
        <strain evidence="4">CCMP2712</strain>
    </source>
</reference>
<feature type="region of interest" description="Disordered" evidence="1">
    <location>
        <begin position="63"/>
        <end position="83"/>
    </location>
</feature>